<evidence type="ECO:0000256" key="1">
    <source>
        <dbReference type="ARBA" id="ARBA00024322"/>
    </source>
</evidence>
<dbReference type="Gene3D" id="3.30.70.1710">
    <property type="match status" value="1"/>
</dbReference>
<dbReference type="SUPFAM" id="SSF143414">
    <property type="entry name" value="CcmK-like"/>
    <property type="match status" value="1"/>
</dbReference>
<keyword evidence="2" id="KW-1283">Bacterial microcompartment</keyword>
<dbReference type="CDD" id="cd07046">
    <property type="entry name" value="BMC_PduU-EutS"/>
    <property type="match status" value="1"/>
</dbReference>
<sequence length="112" mass="12155">MEKKERVIQEYVPGKQLNLAHIIANPDESLYTRLGINEAGAIGILTVTPTETAIIAADIATKSADVEIGYLDRFTGSLVIVGSVSNVETAIQNINEFFVKTLKFSTAEITRS</sequence>
<dbReference type="OrthoDB" id="9794459at2"/>
<keyword evidence="5" id="KW-1185">Reference proteome</keyword>
<name>A0A023DJH3_9BACL</name>
<organism evidence="4 5">
    <name type="scientific">Parageobacillus caldoxylosilyticus NBRC 107762</name>
    <dbReference type="NCBI Taxonomy" id="1220594"/>
    <lineage>
        <taxon>Bacteria</taxon>
        <taxon>Bacillati</taxon>
        <taxon>Bacillota</taxon>
        <taxon>Bacilli</taxon>
        <taxon>Bacillales</taxon>
        <taxon>Anoxybacillaceae</taxon>
        <taxon>Saccharococcus</taxon>
    </lineage>
</organism>
<dbReference type="InterPro" id="IPR000249">
    <property type="entry name" value="BMC_dom"/>
</dbReference>
<dbReference type="PROSITE" id="PS51931">
    <property type="entry name" value="BMC_CP"/>
    <property type="match status" value="1"/>
</dbReference>
<protein>
    <submittedName>
        <fullName evidence="4">Ethanolamine utilization protein EutS</fullName>
    </submittedName>
</protein>
<dbReference type="InterPro" id="IPR037233">
    <property type="entry name" value="CcmK-like_sf"/>
</dbReference>
<dbReference type="InterPro" id="IPR009307">
    <property type="entry name" value="EutS/PduU/CutR"/>
</dbReference>
<dbReference type="EMBL" id="BAWO01000059">
    <property type="protein sequence ID" value="GAJ41171.1"/>
    <property type="molecule type" value="Genomic_DNA"/>
</dbReference>
<evidence type="ECO:0000256" key="2">
    <source>
        <dbReference type="ARBA" id="ARBA00024446"/>
    </source>
</evidence>
<comment type="caution">
    <text evidence="4">The sequence shown here is derived from an EMBL/GenBank/DDBJ whole genome shotgun (WGS) entry which is preliminary data.</text>
</comment>
<dbReference type="SMART" id="SM00877">
    <property type="entry name" value="BMC"/>
    <property type="match status" value="1"/>
</dbReference>
<dbReference type="PANTHER" id="PTHR40449:SF2">
    <property type="entry name" value="BACTERIAL MICROCOMPARTMENT SHELL PROTEIN EUTS"/>
    <property type="match status" value="1"/>
</dbReference>
<dbReference type="GeneID" id="301194487"/>
<evidence type="ECO:0000259" key="3">
    <source>
        <dbReference type="PROSITE" id="PS51931"/>
    </source>
</evidence>
<dbReference type="Pfam" id="PF00936">
    <property type="entry name" value="BMC"/>
    <property type="match status" value="1"/>
</dbReference>
<dbReference type="Proteomes" id="UP000023561">
    <property type="component" value="Unassembled WGS sequence"/>
</dbReference>
<dbReference type="GO" id="GO:0031469">
    <property type="term" value="C:bacterial microcompartment"/>
    <property type="evidence" value="ECO:0007669"/>
    <property type="project" value="UniProtKB-SubCell"/>
</dbReference>
<dbReference type="PIRSF" id="PIRSF012296">
    <property type="entry name" value="EutS_PduU"/>
    <property type="match status" value="1"/>
</dbReference>
<comment type="subcellular location">
    <subcellularLocation>
        <location evidence="1">Bacterial microcompartment</location>
    </subcellularLocation>
</comment>
<dbReference type="InterPro" id="IPR044870">
    <property type="entry name" value="BMC_CP"/>
</dbReference>
<evidence type="ECO:0000313" key="5">
    <source>
        <dbReference type="Proteomes" id="UP000023561"/>
    </source>
</evidence>
<gene>
    <name evidence="4" type="primary">eutS</name>
    <name evidence="4" type="ORF">GCA01S_059_00280</name>
</gene>
<reference evidence="4 5" key="1">
    <citation type="submission" date="2014-04" db="EMBL/GenBank/DDBJ databases">
        <title>Whole genome shotgun sequence of Geobacillus caldoxylosilyticus NBRC 107762.</title>
        <authorList>
            <person name="Hosoyama A."/>
            <person name="Hosoyama Y."/>
            <person name="Katano-Makiyama Y."/>
            <person name="Tsuchikane K."/>
            <person name="Ohji S."/>
            <person name="Ichikawa N."/>
            <person name="Yamazoe A."/>
            <person name="Fujita N."/>
        </authorList>
    </citation>
    <scope>NUCLEOTIDE SEQUENCE [LARGE SCALE GENOMIC DNA]</scope>
    <source>
        <strain evidence="4 5">NBRC 107762</strain>
    </source>
</reference>
<dbReference type="AlphaFoldDB" id="A0A023DJH3"/>
<feature type="domain" description="BMC circularly permuted" evidence="3">
    <location>
        <begin position="6"/>
        <end position="104"/>
    </location>
</feature>
<dbReference type="RefSeq" id="WP_017435941.1">
    <property type="nucleotide sequence ID" value="NZ_BAWO01000059.1"/>
</dbReference>
<proteinExistence type="predicted"/>
<evidence type="ECO:0000313" key="4">
    <source>
        <dbReference type="EMBL" id="GAJ41171.1"/>
    </source>
</evidence>
<dbReference type="NCBIfam" id="NF012012">
    <property type="entry name" value="PRK15468.1"/>
    <property type="match status" value="1"/>
</dbReference>
<dbReference type="PANTHER" id="PTHR40449">
    <property type="entry name" value="ETHANOLAMINE UTILIZATION PROTEIN EUTS"/>
    <property type="match status" value="1"/>
</dbReference>
<accession>A0A023DJH3</accession>